<evidence type="ECO:0000256" key="3">
    <source>
        <dbReference type="ARBA" id="ARBA00022723"/>
    </source>
</evidence>
<dbReference type="PANTHER" id="PTHR48101:SF4">
    <property type="entry name" value="METHYLMALONYL-COA MUTASE, MITOCHONDRIAL"/>
    <property type="match status" value="1"/>
</dbReference>
<dbReference type="GO" id="GO:0004494">
    <property type="term" value="F:methylmalonyl-CoA mutase activity"/>
    <property type="evidence" value="ECO:0007669"/>
    <property type="project" value="TreeGrafter"/>
</dbReference>
<evidence type="ECO:0000256" key="2">
    <source>
        <dbReference type="ARBA" id="ARBA00022628"/>
    </source>
</evidence>
<keyword evidence="4" id="KW-0413">Isomerase</keyword>
<protein>
    <submittedName>
        <fullName evidence="7">B12-binding domain-containing protein</fullName>
    </submittedName>
</protein>
<name>A0A183ES61_9BILA</name>
<dbReference type="InterPro" id="IPR006158">
    <property type="entry name" value="Cobalamin-bd"/>
</dbReference>
<dbReference type="SUPFAM" id="SSF52242">
    <property type="entry name" value="Cobalamin (vitamin B12)-binding domain"/>
    <property type="match status" value="1"/>
</dbReference>
<keyword evidence="5" id="KW-0170">Cobalt</keyword>
<dbReference type="GO" id="GO:0005739">
    <property type="term" value="C:mitochondrion"/>
    <property type="evidence" value="ECO:0007669"/>
    <property type="project" value="TreeGrafter"/>
</dbReference>
<evidence type="ECO:0000259" key="6">
    <source>
        <dbReference type="PROSITE" id="PS51332"/>
    </source>
</evidence>
<dbReference type="InterPro" id="IPR006159">
    <property type="entry name" value="Acid_CoA_mut_C"/>
</dbReference>
<dbReference type="AlphaFoldDB" id="A0A183ES61"/>
<evidence type="ECO:0000313" key="7">
    <source>
        <dbReference type="WBParaSite" id="GPUH_0002383201-mRNA-1"/>
    </source>
</evidence>
<dbReference type="PANTHER" id="PTHR48101">
    <property type="entry name" value="METHYLMALONYL-COA MUTASE, MITOCHONDRIAL-RELATED"/>
    <property type="match status" value="1"/>
</dbReference>
<dbReference type="PROSITE" id="PS51332">
    <property type="entry name" value="B12_BINDING"/>
    <property type="match status" value="1"/>
</dbReference>
<proteinExistence type="predicted"/>
<feature type="domain" description="B12-binding" evidence="6">
    <location>
        <begin position="29"/>
        <end position="133"/>
    </location>
</feature>
<evidence type="ECO:0000256" key="1">
    <source>
        <dbReference type="ARBA" id="ARBA00001922"/>
    </source>
</evidence>
<keyword evidence="3" id="KW-0479">Metal-binding</keyword>
<keyword evidence="2" id="KW-0846">Cobalamin</keyword>
<dbReference type="Gene3D" id="3.40.50.280">
    <property type="entry name" value="Cobalamin-binding domain"/>
    <property type="match status" value="1"/>
</dbReference>
<dbReference type="GO" id="GO:0031419">
    <property type="term" value="F:cobalamin binding"/>
    <property type="evidence" value="ECO:0007669"/>
    <property type="project" value="UniProtKB-KW"/>
</dbReference>
<dbReference type="Pfam" id="PF02310">
    <property type="entry name" value="B12-binding"/>
    <property type="match status" value="1"/>
</dbReference>
<reference evidence="7" key="1">
    <citation type="submission" date="2016-06" db="UniProtKB">
        <authorList>
            <consortium name="WormBaseParasite"/>
        </authorList>
    </citation>
    <scope>IDENTIFICATION</scope>
</reference>
<dbReference type="InterPro" id="IPR036724">
    <property type="entry name" value="Cobalamin-bd_sf"/>
</dbReference>
<dbReference type="GO" id="GO:0019678">
    <property type="term" value="P:propionate metabolic process, methylmalonyl pathway"/>
    <property type="evidence" value="ECO:0007669"/>
    <property type="project" value="TreeGrafter"/>
</dbReference>
<evidence type="ECO:0000256" key="4">
    <source>
        <dbReference type="ARBA" id="ARBA00023235"/>
    </source>
</evidence>
<organism evidence="7">
    <name type="scientific">Gongylonema pulchrum</name>
    <dbReference type="NCBI Taxonomy" id="637853"/>
    <lineage>
        <taxon>Eukaryota</taxon>
        <taxon>Metazoa</taxon>
        <taxon>Ecdysozoa</taxon>
        <taxon>Nematoda</taxon>
        <taxon>Chromadorea</taxon>
        <taxon>Rhabditida</taxon>
        <taxon>Spirurina</taxon>
        <taxon>Spiruromorpha</taxon>
        <taxon>Spiruroidea</taxon>
        <taxon>Gongylonematidae</taxon>
        <taxon>Gongylonema</taxon>
    </lineage>
</organism>
<dbReference type="NCBIfam" id="TIGR00640">
    <property type="entry name" value="acid_CoA_mut_C"/>
    <property type="match status" value="1"/>
</dbReference>
<accession>A0A183ES61</accession>
<dbReference type="GO" id="GO:0046872">
    <property type="term" value="F:metal ion binding"/>
    <property type="evidence" value="ECO:0007669"/>
    <property type="project" value="UniProtKB-KW"/>
</dbReference>
<dbReference type="WBParaSite" id="GPUH_0002383201-mRNA-1">
    <property type="protein sequence ID" value="GPUH_0002383201-mRNA-1"/>
    <property type="gene ID" value="GPUH_0002383201"/>
</dbReference>
<sequence length="144" mass="15377">LVTYGLFCLAAGYCGWIEHSLINQETILGFDVDVGPLFQTPAEAAQQAVDGDVHCIGASSLAAGHLTLIPALIEELAKLGRPDILVFAGGVIPPQDYDALFKAGIADIFGPGTRIPDSANRVSFIIRSIFRSENILRVIFVLPI</sequence>
<comment type="cofactor">
    <cofactor evidence="1">
        <name>adenosylcob(III)alamin</name>
        <dbReference type="ChEBI" id="CHEBI:18408"/>
    </cofactor>
</comment>
<evidence type="ECO:0000256" key="5">
    <source>
        <dbReference type="ARBA" id="ARBA00023285"/>
    </source>
</evidence>